<keyword evidence="3" id="KW-1185">Reference proteome</keyword>
<dbReference type="PANTHER" id="PTHR11475">
    <property type="entry name" value="OXIDASE/PEROXIDASE"/>
    <property type="match status" value="1"/>
</dbReference>
<gene>
    <name evidence="2" type="ORF">DSTB1V02_LOCUS14684</name>
</gene>
<dbReference type="PROSITE" id="PS50292">
    <property type="entry name" value="PEROXIDASE_3"/>
    <property type="match status" value="1"/>
</dbReference>
<evidence type="ECO:0008006" key="4">
    <source>
        <dbReference type="Google" id="ProtNLM"/>
    </source>
</evidence>
<keyword evidence="1" id="KW-0560">Oxidoreductase</keyword>
<protein>
    <recommendedName>
        <fullName evidence="4">Peroxidase</fullName>
    </recommendedName>
</protein>
<name>A0A7R9FUC8_9CRUS</name>
<proteinExistence type="predicted"/>
<dbReference type="Pfam" id="PF03098">
    <property type="entry name" value="An_peroxidase"/>
    <property type="match status" value="1"/>
</dbReference>
<dbReference type="InterPro" id="IPR019791">
    <property type="entry name" value="Haem_peroxidase_animal"/>
</dbReference>
<organism evidence="2">
    <name type="scientific">Darwinula stevensoni</name>
    <dbReference type="NCBI Taxonomy" id="69355"/>
    <lineage>
        <taxon>Eukaryota</taxon>
        <taxon>Metazoa</taxon>
        <taxon>Ecdysozoa</taxon>
        <taxon>Arthropoda</taxon>
        <taxon>Crustacea</taxon>
        <taxon>Oligostraca</taxon>
        <taxon>Ostracoda</taxon>
        <taxon>Podocopa</taxon>
        <taxon>Podocopida</taxon>
        <taxon>Darwinulocopina</taxon>
        <taxon>Darwinuloidea</taxon>
        <taxon>Darwinulidae</taxon>
        <taxon>Darwinula</taxon>
    </lineage>
</organism>
<sequence>RKENREEVVLVGRREKRQVNNFIPSGPQLNNIFVGDRIPRQPPSFCPDGEENRPCDPKSPFRTYSGWCNNLGKPHFGKDLTPFNRLLAPKYEDGISRPRSTSVSGQPLPSPRAISTFIHADVSRLHNRYALMVMQYGQFLDHDITLTPVHKGRVHVEVTRRRC</sequence>
<feature type="non-terminal residue" evidence="2">
    <location>
        <position position="163"/>
    </location>
</feature>
<dbReference type="Proteomes" id="UP000677054">
    <property type="component" value="Unassembled WGS sequence"/>
</dbReference>
<dbReference type="GO" id="GO:0004601">
    <property type="term" value="F:peroxidase activity"/>
    <property type="evidence" value="ECO:0007669"/>
    <property type="project" value="UniProtKB-KW"/>
</dbReference>
<dbReference type="InterPro" id="IPR010255">
    <property type="entry name" value="Haem_peroxidase_sf"/>
</dbReference>
<dbReference type="OrthoDB" id="6380773at2759"/>
<dbReference type="EMBL" id="CAJPEV010014573">
    <property type="protein sequence ID" value="CAG0906984.1"/>
    <property type="molecule type" value="Genomic_DNA"/>
</dbReference>
<reference evidence="2" key="1">
    <citation type="submission" date="2020-11" db="EMBL/GenBank/DDBJ databases">
        <authorList>
            <person name="Tran Van P."/>
        </authorList>
    </citation>
    <scope>NUCLEOTIDE SEQUENCE</scope>
</reference>
<dbReference type="EMBL" id="LR914091">
    <property type="protein sequence ID" value="CAD7254938.1"/>
    <property type="molecule type" value="Genomic_DNA"/>
</dbReference>
<evidence type="ECO:0000313" key="2">
    <source>
        <dbReference type="EMBL" id="CAD7254938.1"/>
    </source>
</evidence>
<accession>A0A7R9FUC8</accession>
<dbReference type="SUPFAM" id="SSF48113">
    <property type="entry name" value="Heme-dependent peroxidases"/>
    <property type="match status" value="1"/>
</dbReference>
<dbReference type="InterPro" id="IPR037120">
    <property type="entry name" value="Haem_peroxidase_sf_animal"/>
</dbReference>
<dbReference type="Gene3D" id="1.10.640.10">
    <property type="entry name" value="Haem peroxidase domain superfamily, animal type"/>
    <property type="match status" value="1"/>
</dbReference>
<dbReference type="PANTHER" id="PTHR11475:SF134">
    <property type="entry name" value="LD42267P"/>
    <property type="match status" value="1"/>
</dbReference>
<keyword evidence="1" id="KW-0575">Peroxidase</keyword>
<dbReference type="GO" id="GO:0006979">
    <property type="term" value="P:response to oxidative stress"/>
    <property type="evidence" value="ECO:0007669"/>
    <property type="project" value="InterPro"/>
</dbReference>
<evidence type="ECO:0000256" key="1">
    <source>
        <dbReference type="ARBA" id="ARBA00022559"/>
    </source>
</evidence>
<evidence type="ECO:0000313" key="3">
    <source>
        <dbReference type="Proteomes" id="UP000677054"/>
    </source>
</evidence>
<dbReference type="GO" id="GO:0020037">
    <property type="term" value="F:heme binding"/>
    <property type="evidence" value="ECO:0007669"/>
    <property type="project" value="InterPro"/>
</dbReference>
<feature type="non-terminal residue" evidence="2">
    <location>
        <position position="1"/>
    </location>
</feature>
<dbReference type="AlphaFoldDB" id="A0A7R9FUC8"/>